<comment type="caution">
    <text evidence="2">The sequence shown here is derived from an EMBL/GenBank/DDBJ whole genome shotgun (WGS) entry which is preliminary data.</text>
</comment>
<feature type="chain" id="PRO_5047363782" evidence="1">
    <location>
        <begin position="21"/>
        <end position="115"/>
    </location>
</feature>
<accession>A0ABR1MKN6</accession>
<reference evidence="2 3" key="1">
    <citation type="submission" date="2024-04" db="EMBL/GenBank/DDBJ databases">
        <title>Phyllosticta paracitricarpa is synonymous to the EU quarantine fungus P. citricarpa based on phylogenomic analyses.</title>
        <authorList>
            <consortium name="Lawrence Berkeley National Laboratory"/>
            <person name="Van Ingen-Buijs V.A."/>
            <person name="Van Westerhoven A.C."/>
            <person name="Haridas S."/>
            <person name="Skiadas P."/>
            <person name="Martin F."/>
            <person name="Groenewald J.Z."/>
            <person name="Crous P.W."/>
            <person name="Seidl M.F."/>
        </authorList>
    </citation>
    <scope>NUCLEOTIDE SEQUENCE [LARGE SCALE GENOMIC DNA]</scope>
    <source>
        <strain evidence="2 3">CBS 122670</strain>
    </source>
</reference>
<proteinExistence type="predicted"/>
<organism evidence="2 3">
    <name type="scientific">Phyllosticta citricarpa</name>
    <dbReference type="NCBI Taxonomy" id="55181"/>
    <lineage>
        <taxon>Eukaryota</taxon>
        <taxon>Fungi</taxon>
        <taxon>Dikarya</taxon>
        <taxon>Ascomycota</taxon>
        <taxon>Pezizomycotina</taxon>
        <taxon>Dothideomycetes</taxon>
        <taxon>Dothideomycetes incertae sedis</taxon>
        <taxon>Botryosphaeriales</taxon>
        <taxon>Phyllostictaceae</taxon>
        <taxon>Phyllosticta</taxon>
    </lineage>
</organism>
<name>A0ABR1MKN6_9PEZI</name>
<protein>
    <submittedName>
        <fullName evidence="2">Uncharacterized protein</fullName>
    </submittedName>
</protein>
<evidence type="ECO:0000313" key="3">
    <source>
        <dbReference type="Proteomes" id="UP001365128"/>
    </source>
</evidence>
<evidence type="ECO:0000313" key="2">
    <source>
        <dbReference type="EMBL" id="KAK7552319.1"/>
    </source>
</evidence>
<keyword evidence="3" id="KW-1185">Reference proteome</keyword>
<keyword evidence="1" id="KW-0732">Signal</keyword>
<feature type="signal peptide" evidence="1">
    <location>
        <begin position="1"/>
        <end position="20"/>
    </location>
</feature>
<dbReference type="EMBL" id="JBBPDW010000005">
    <property type="protein sequence ID" value="KAK7552319.1"/>
    <property type="molecule type" value="Genomic_DNA"/>
</dbReference>
<evidence type="ECO:0000256" key="1">
    <source>
        <dbReference type="SAM" id="SignalP"/>
    </source>
</evidence>
<dbReference type="Proteomes" id="UP001365128">
    <property type="component" value="Unassembled WGS sequence"/>
</dbReference>
<gene>
    <name evidence="2" type="ORF">IWX46DRAFT_591040</name>
</gene>
<sequence length="115" mass="12887">MHIFTLMIFSAFATYPFVEGKKGKGVCRRQKEHCVHWNEAESPYEKCCAGLTCVNLGSYYGYQCQRASDAGCIAERQYCGLNAPDRSCCEPLSCLAETNREGNVVWLCSSTRHSI</sequence>